<dbReference type="SUPFAM" id="SSF52317">
    <property type="entry name" value="Class I glutamine amidotransferase-like"/>
    <property type="match status" value="1"/>
</dbReference>
<dbReference type="AlphaFoldDB" id="A0A2A4X9R8"/>
<name>A0A2A4X9R8_9GAMM</name>
<gene>
    <name evidence="2" type="ORF">COB20_05115</name>
</gene>
<keyword evidence="1" id="KW-0812">Transmembrane</keyword>
<sequence length="767" mass="85618">MAYSQPNFLTALEDGTFTFAYGISPWLFALLVVLITIGVWYTYRKTTRQLSTPWKAFFIGIRSSVLVLLLFCLLRPVVTTLQVSPQETYLAVLIDDSQSMAIADLPDGQTRQAAVEEQLYENGLLDALSESFQIRAFRFDKETQRIAGIEELSEEGTASSIDQALSYVDDQLNGLPLGGIILVSDGADNSDDDPLATAQDFGARQIPVFTIGVGQEDIPQDIGIVDVSAAKTVLEGSVFNVQVAVNHQGYEGQQVELSIMDGETQVVSDVVTLGAEGVTRRFELEITPERPDLIVYDLNVELQAGEIIDKNNSYSFLVDNTEKAVLDILYLEGHPRNEYKFIRRAVTGDKSLRLATYLQTGPEKYYRQGIESATELSSGFPENREELFEYEAIVLGDIEFDFFDAEQLQMIEDFVAERGGGFLMSGMVDEEFIGSPIADILPVTLVEEGFLPSHLRGGIRRGDHPTGELFYPRLTRNGEFSPLLRLSANDSENQALWRQLPELQGTYVTGRIKPGAEVLLEHPLLQYQNQALPLLTSQRYGSGRSMSLTTASTWRWQMMLPAADESHETLWRQILRWLAVSAPERITIEFDREFYNVGDEVNVRAVVLNNEYEADNDATLWMQTSNPLEEFIDAPMEWDIEEDGVYRASFMAEEEGVYSLLVDVTSAAGEASDSSAEKTAAFVVTPSLREYTNAELDSGLLARIAEVSGGSYFNLSEASELTSAIEFTPNAYSREVQIDLWDRPWLLALLILLLCVDWVSRRTKGLS</sequence>
<evidence type="ECO:0000313" key="2">
    <source>
        <dbReference type="EMBL" id="PCI79264.1"/>
    </source>
</evidence>
<dbReference type="InterPro" id="IPR036465">
    <property type="entry name" value="vWFA_dom_sf"/>
</dbReference>
<dbReference type="Gene3D" id="3.40.50.410">
    <property type="entry name" value="von Willebrand factor, type A domain"/>
    <property type="match status" value="1"/>
</dbReference>
<dbReference type="Proteomes" id="UP000218767">
    <property type="component" value="Unassembled WGS sequence"/>
</dbReference>
<dbReference type="Gene3D" id="3.40.50.880">
    <property type="match status" value="1"/>
</dbReference>
<feature type="transmembrane region" description="Helical" evidence="1">
    <location>
        <begin position="20"/>
        <end position="43"/>
    </location>
</feature>
<feature type="transmembrane region" description="Helical" evidence="1">
    <location>
        <begin position="55"/>
        <end position="78"/>
    </location>
</feature>
<comment type="caution">
    <text evidence="2">The sequence shown here is derived from an EMBL/GenBank/DDBJ whole genome shotgun (WGS) entry which is preliminary data.</text>
</comment>
<proteinExistence type="predicted"/>
<protein>
    <submittedName>
        <fullName evidence="2">Uncharacterized protein</fullName>
    </submittedName>
</protein>
<dbReference type="InterPro" id="IPR029062">
    <property type="entry name" value="Class_I_gatase-like"/>
</dbReference>
<keyword evidence="1" id="KW-0472">Membrane</keyword>
<dbReference type="SUPFAM" id="SSF53300">
    <property type="entry name" value="vWA-like"/>
    <property type="match status" value="1"/>
</dbReference>
<dbReference type="PANTHER" id="PTHR37947">
    <property type="entry name" value="BLL2462 PROTEIN"/>
    <property type="match status" value="1"/>
</dbReference>
<keyword evidence="1" id="KW-1133">Transmembrane helix</keyword>
<dbReference type="PANTHER" id="PTHR37947:SF1">
    <property type="entry name" value="BLL2462 PROTEIN"/>
    <property type="match status" value="1"/>
</dbReference>
<reference evidence="3" key="1">
    <citation type="submission" date="2017-08" db="EMBL/GenBank/DDBJ databases">
        <title>A dynamic microbial community with high functional redundancy inhabits the cold, oxic subseafloor aquifer.</title>
        <authorList>
            <person name="Tully B.J."/>
            <person name="Wheat C.G."/>
            <person name="Glazer B.T."/>
            <person name="Huber J.A."/>
        </authorList>
    </citation>
    <scope>NUCLEOTIDE SEQUENCE [LARGE SCALE GENOMIC DNA]</scope>
</reference>
<evidence type="ECO:0000256" key="1">
    <source>
        <dbReference type="SAM" id="Phobius"/>
    </source>
</evidence>
<evidence type="ECO:0000313" key="3">
    <source>
        <dbReference type="Proteomes" id="UP000218767"/>
    </source>
</evidence>
<organism evidence="2 3">
    <name type="scientific">SAR86 cluster bacterium</name>
    <dbReference type="NCBI Taxonomy" id="2030880"/>
    <lineage>
        <taxon>Bacteria</taxon>
        <taxon>Pseudomonadati</taxon>
        <taxon>Pseudomonadota</taxon>
        <taxon>Gammaproteobacteria</taxon>
        <taxon>SAR86 cluster</taxon>
    </lineage>
</organism>
<accession>A0A2A4X9R8</accession>
<dbReference type="EMBL" id="NVUL01000019">
    <property type="protein sequence ID" value="PCI79264.1"/>
    <property type="molecule type" value="Genomic_DNA"/>
</dbReference>